<evidence type="ECO:0000313" key="3">
    <source>
        <dbReference type="Proteomes" id="UP001310594"/>
    </source>
</evidence>
<keyword evidence="1" id="KW-0175">Coiled coil</keyword>
<evidence type="ECO:0000313" key="2">
    <source>
        <dbReference type="EMBL" id="KAK5695875.1"/>
    </source>
</evidence>
<feature type="coiled-coil region" evidence="1">
    <location>
        <begin position="29"/>
        <end position="56"/>
    </location>
</feature>
<comment type="caution">
    <text evidence="2">The sequence shown here is derived from an EMBL/GenBank/DDBJ whole genome shotgun (WGS) entry which is preliminary data.</text>
</comment>
<gene>
    <name evidence="2" type="ORF">LTR97_008295</name>
</gene>
<evidence type="ECO:0000256" key="1">
    <source>
        <dbReference type="SAM" id="Coils"/>
    </source>
</evidence>
<sequence length="223" mass="24471">MAKLKNPAKRYHGHRKLVKYYKDRAVDTRDRLETTVRERDQEIQVLKVEIRGLEEEILLLNNYSHSLCAYPATGQHCICEHTKTIAGPSTAQDTARAEEAATESDCASVLGTGEKQRGELQGSSGVFKSNENASLVDVQRVSSTVDDGTPSAVGEDSAGYFGHRNIADSRQAYGAFSGYGDNDEDMSSESWSHVSSVASLDFEEEAEFVELPSDEEVDTELAV</sequence>
<name>A0AAN7W3K4_9PEZI</name>
<reference evidence="2" key="1">
    <citation type="submission" date="2023-08" db="EMBL/GenBank/DDBJ databases">
        <title>Black Yeasts Isolated from many extreme environments.</title>
        <authorList>
            <person name="Coleine C."/>
            <person name="Stajich J.E."/>
            <person name="Selbmann L."/>
        </authorList>
    </citation>
    <scope>NUCLEOTIDE SEQUENCE</scope>
    <source>
        <strain evidence="2">CCFEE 5810</strain>
    </source>
</reference>
<accession>A0AAN7W3K4</accession>
<dbReference type="AlphaFoldDB" id="A0AAN7W3K4"/>
<dbReference type="EMBL" id="JAVRQU010000013">
    <property type="protein sequence ID" value="KAK5695875.1"/>
    <property type="molecule type" value="Genomic_DNA"/>
</dbReference>
<proteinExistence type="predicted"/>
<protein>
    <submittedName>
        <fullName evidence="2">Uncharacterized protein</fullName>
    </submittedName>
</protein>
<dbReference type="Proteomes" id="UP001310594">
    <property type="component" value="Unassembled WGS sequence"/>
</dbReference>
<organism evidence="2 3">
    <name type="scientific">Elasticomyces elasticus</name>
    <dbReference type="NCBI Taxonomy" id="574655"/>
    <lineage>
        <taxon>Eukaryota</taxon>
        <taxon>Fungi</taxon>
        <taxon>Dikarya</taxon>
        <taxon>Ascomycota</taxon>
        <taxon>Pezizomycotina</taxon>
        <taxon>Dothideomycetes</taxon>
        <taxon>Dothideomycetidae</taxon>
        <taxon>Mycosphaerellales</taxon>
        <taxon>Teratosphaeriaceae</taxon>
        <taxon>Elasticomyces</taxon>
    </lineage>
</organism>